<name>A0A074X2K2_9PEZI</name>
<evidence type="ECO:0000256" key="1">
    <source>
        <dbReference type="SAM" id="MobiDB-lite"/>
    </source>
</evidence>
<protein>
    <submittedName>
        <fullName evidence="2">Uncharacterized protein</fullName>
    </submittedName>
</protein>
<feature type="non-terminal residue" evidence="2">
    <location>
        <position position="1"/>
    </location>
</feature>
<organism evidence="2 3">
    <name type="scientific">Aureobasidium namibiae CBS 147.97</name>
    <dbReference type="NCBI Taxonomy" id="1043004"/>
    <lineage>
        <taxon>Eukaryota</taxon>
        <taxon>Fungi</taxon>
        <taxon>Dikarya</taxon>
        <taxon>Ascomycota</taxon>
        <taxon>Pezizomycotina</taxon>
        <taxon>Dothideomycetes</taxon>
        <taxon>Dothideomycetidae</taxon>
        <taxon>Dothideales</taxon>
        <taxon>Saccotheciaceae</taxon>
        <taxon>Aureobasidium</taxon>
    </lineage>
</organism>
<feature type="compositionally biased region" description="Acidic residues" evidence="1">
    <location>
        <begin position="231"/>
        <end position="259"/>
    </location>
</feature>
<feature type="region of interest" description="Disordered" evidence="1">
    <location>
        <begin position="230"/>
        <end position="259"/>
    </location>
</feature>
<evidence type="ECO:0000313" key="2">
    <source>
        <dbReference type="EMBL" id="KEQ78004.1"/>
    </source>
</evidence>
<dbReference type="GeneID" id="25408770"/>
<dbReference type="RefSeq" id="XP_013431993.1">
    <property type="nucleotide sequence ID" value="XM_013576539.1"/>
</dbReference>
<dbReference type="AlphaFoldDB" id="A0A074X2K2"/>
<proteinExistence type="predicted"/>
<accession>A0A074X2K2</accession>
<sequence>IDSHLRYIICRGGTEFNASYYNPTASNEGSYMRTQFLLANTLVHELTHVWFFNVTDEYEDLMPFRNDDRISEEGFAAETMIHKDVILEDMEANFILRTMPFGMRANRWPGVLDGPEHVTRASAARHDIKFDTMYAVPMSYVHQFFLDDFWTNRVERFGDGALSNYKAVGVRRNLVNRLKFDPSEHGMIKRKLNPVTSLWEEDPEIDADAEFPEVHEGIVYKDKVLTLMGEEMSDSDEEMEDVDKSDDDDDDDDGGIMVT</sequence>
<dbReference type="Proteomes" id="UP000027730">
    <property type="component" value="Unassembled WGS sequence"/>
</dbReference>
<evidence type="ECO:0000313" key="3">
    <source>
        <dbReference type="Proteomes" id="UP000027730"/>
    </source>
</evidence>
<dbReference type="EMBL" id="KL584702">
    <property type="protein sequence ID" value="KEQ78004.1"/>
    <property type="molecule type" value="Genomic_DNA"/>
</dbReference>
<dbReference type="OrthoDB" id="10254945at2759"/>
<keyword evidence="3" id="KW-1185">Reference proteome</keyword>
<dbReference type="HOGENOM" id="CLU_1119980_0_0_1"/>
<reference evidence="2 3" key="1">
    <citation type="journal article" date="2014" name="BMC Genomics">
        <title>Genome sequencing of four Aureobasidium pullulans varieties: biotechnological potential, stress tolerance, and description of new species.</title>
        <authorList>
            <person name="Gostin Ar C."/>
            <person name="Ohm R.A."/>
            <person name="Kogej T."/>
            <person name="Sonjak S."/>
            <person name="Turk M."/>
            <person name="Zajc J."/>
            <person name="Zalar P."/>
            <person name="Grube M."/>
            <person name="Sun H."/>
            <person name="Han J."/>
            <person name="Sharma A."/>
            <person name="Chiniquy J."/>
            <person name="Ngan C.Y."/>
            <person name="Lipzen A."/>
            <person name="Barry K."/>
            <person name="Grigoriev I.V."/>
            <person name="Gunde-Cimerman N."/>
        </authorList>
    </citation>
    <scope>NUCLEOTIDE SEQUENCE [LARGE SCALE GENOMIC DNA]</scope>
    <source>
        <strain evidence="2 3">CBS 147.97</strain>
    </source>
</reference>
<gene>
    <name evidence="2" type="ORF">M436DRAFT_37158</name>
</gene>